<protein>
    <submittedName>
        <fullName evidence="2">Uncharacterized protein</fullName>
    </submittedName>
</protein>
<evidence type="ECO:0000256" key="1">
    <source>
        <dbReference type="SAM" id="MobiDB-lite"/>
    </source>
</evidence>
<gene>
    <name evidence="2" type="ORF">MTY_0581</name>
</gene>
<organism evidence="2">
    <name type="scientific">Moorella thermoacetica Y72</name>
    <dbReference type="NCBI Taxonomy" id="1325331"/>
    <lineage>
        <taxon>Bacteria</taxon>
        <taxon>Bacillati</taxon>
        <taxon>Bacillota</taxon>
        <taxon>Clostridia</taxon>
        <taxon>Neomoorellales</taxon>
        <taxon>Neomoorellaceae</taxon>
        <taxon>Neomoorella</taxon>
    </lineage>
</organism>
<evidence type="ECO:0000313" key="2">
    <source>
        <dbReference type="EMBL" id="GAF25251.1"/>
    </source>
</evidence>
<feature type="region of interest" description="Disordered" evidence="1">
    <location>
        <begin position="27"/>
        <end position="53"/>
    </location>
</feature>
<dbReference type="Proteomes" id="UP000063718">
    <property type="component" value="Unassembled WGS sequence"/>
</dbReference>
<reference evidence="2" key="1">
    <citation type="journal article" date="2014" name="Gene">
        <title>Genome-guided analysis of transformation efficiency and carbon dioxide assimilation by Moorella thermoacetica Y72.</title>
        <authorList>
            <person name="Tsukahara K."/>
            <person name="Kita A."/>
            <person name="Nakashimada Y."/>
            <person name="Hoshino T."/>
            <person name="Murakami K."/>
        </authorList>
    </citation>
    <scope>NUCLEOTIDE SEQUENCE [LARGE SCALE GENOMIC DNA]</scope>
    <source>
        <strain evidence="2">Y72</strain>
    </source>
</reference>
<accession>A0A0S6UBS5</accession>
<proteinExistence type="predicted"/>
<dbReference type="AlphaFoldDB" id="A0A0S6UBS5"/>
<dbReference type="EMBL" id="DF238840">
    <property type="protein sequence ID" value="GAF25251.1"/>
    <property type="molecule type" value="Genomic_DNA"/>
</dbReference>
<name>A0A0S6UBS5_NEOTH</name>
<sequence>MEDLHPRRHCLQSRNKIALGVRARITARRQDHPGGGTGVPGDPRSRQLTVDGS</sequence>